<organism evidence="7 8">
    <name type="scientific">Ancrocorticia populi</name>
    <dbReference type="NCBI Taxonomy" id="2175228"/>
    <lineage>
        <taxon>Bacteria</taxon>
        <taxon>Bacillati</taxon>
        <taxon>Actinomycetota</taxon>
        <taxon>Actinomycetes</taxon>
        <taxon>Actinomycetales</taxon>
        <taxon>Actinomycetaceae</taxon>
        <taxon>Ancrocorticia</taxon>
    </lineage>
</organism>
<dbReference type="OrthoDB" id="9762947at2"/>
<name>A0A2V1KAQ1_9ACTO</name>
<feature type="transmembrane region" description="Helical" evidence="6">
    <location>
        <begin position="295"/>
        <end position="319"/>
    </location>
</feature>
<keyword evidence="4 6" id="KW-1133">Transmembrane helix</keyword>
<feature type="transmembrane region" description="Helical" evidence="6">
    <location>
        <begin position="351"/>
        <end position="367"/>
    </location>
</feature>
<feature type="transmembrane region" description="Helical" evidence="6">
    <location>
        <begin position="98"/>
        <end position="122"/>
    </location>
</feature>
<evidence type="ECO:0000256" key="4">
    <source>
        <dbReference type="ARBA" id="ARBA00022989"/>
    </source>
</evidence>
<feature type="transmembrane region" description="Helical" evidence="6">
    <location>
        <begin position="172"/>
        <end position="191"/>
    </location>
</feature>
<dbReference type="Proteomes" id="UP000245283">
    <property type="component" value="Unassembled WGS sequence"/>
</dbReference>
<dbReference type="InterPro" id="IPR002293">
    <property type="entry name" value="AA/rel_permease1"/>
</dbReference>
<gene>
    <name evidence="7" type="ORF">DD236_03115</name>
</gene>
<reference evidence="8" key="1">
    <citation type="submission" date="2018-05" db="EMBL/GenBank/DDBJ databases">
        <authorList>
            <person name="Li Y."/>
        </authorList>
    </citation>
    <scope>NUCLEOTIDE SEQUENCE [LARGE SCALE GENOMIC DNA]</scope>
    <source>
        <strain evidence="8">sk1b4</strain>
    </source>
</reference>
<feature type="transmembrane region" description="Helical" evidence="6">
    <location>
        <begin position="22"/>
        <end position="39"/>
    </location>
</feature>
<keyword evidence="3 6" id="KW-0812">Transmembrane</keyword>
<evidence type="ECO:0000313" key="8">
    <source>
        <dbReference type="Proteomes" id="UP000245283"/>
    </source>
</evidence>
<feature type="transmembrane region" description="Helical" evidence="6">
    <location>
        <begin position="46"/>
        <end position="66"/>
    </location>
</feature>
<evidence type="ECO:0000256" key="5">
    <source>
        <dbReference type="ARBA" id="ARBA00023136"/>
    </source>
</evidence>
<dbReference type="PIRSF" id="PIRSF006060">
    <property type="entry name" value="AA_transporter"/>
    <property type="match status" value="1"/>
</dbReference>
<comment type="subcellular location">
    <subcellularLocation>
        <location evidence="1">Cell membrane</location>
        <topology evidence="1">Multi-pass membrane protein</topology>
    </subcellularLocation>
</comment>
<dbReference type="PANTHER" id="PTHR42770">
    <property type="entry name" value="AMINO ACID TRANSPORTER-RELATED"/>
    <property type="match status" value="1"/>
</dbReference>
<keyword evidence="5 6" id="KW-0472">Membrane</keyword>
<evidence type="ECO:0000256" key="6">
    <source>
        <dbReference type="SAM" id="Phobius"/>
    </source>
</evidence>
<dbReference type="GO" id="GO:0022857">
    <property type="term" value="F:transmembrane transporter activity"/>
    <property type="evidence" value="ECO:0007669"/>
    <property type="project" value="InterPro"/>
</dbReference>
<dbReference type="Gene3D" id="1.20.1740.10">
    <property type="entry name" value="Amino acid/polyamine transporter I"/>
    <property type="match status" value="1"/>
</dbReference>
<dbReference type="EMBL" id="QETB01000001">
    <property type="protein sequence ID" value="PWF27390.1"/>
    <property type="molecule type" value="Genomic_DNA"/>
</dbReference>
<keyword evidence="2" id="KW-1003">Cell membrane</keyword>
<dbReference type="Pfam" id="PF13520">
    <property type="entry name" value="AA_permease_2"/>
    <property type="match status" value="1"/>
</dbReference>
<feature type="transmembrane region" description="Helical" evidence="6">
    <location>
        <begin position="441"/>
        <end position="461"/>
    </location>
</feature>
<feature type="transmembrane region" description="Helical" evidence="6">
    <location>
        <begin position="250"/>
        <end position="275"/>
    </location>
</feature>
<evidence type="ECO:0000313" key="7">
    <source>
        <dbReference type="EMBL" id="PWF27390.1"/>
    </source>
</evidence>
<dbReference type="AlphaFoldDB" id="A0A2V1KAQ1"/>
<evidence type="ECO:0000256" key="1">
    <source>
        <dbReference type="ARBA" id="ARBA00004651"/>
    </source>
</evidence>
<feature type="transmembrane region" description="Helical" evidence="6">
    <location>
        <begin position="211"/>
        <end position="230"/>
    </location>
</feature>
<feature type="transmembrane region" description="Helical" evidence="6">
    <location>
        <begin position="373"/>
        <end position="394"/>
    </location>
</feature>
<comment type="caution">
    <text evidence="7">The sequence shown here is derived from an EMBL/GenBank/DDBJ whole genome shotgun (WGS) entry which is preliminary data.</text>
</comment>
<feature type="transmembrane region" description="Helical" evidence="6">
    <location>
        <begin position="134"/>
        <end position="160"/>
    </location>
</feature>
<dbReference type="PANTHER" id="PTHR42770:SF7">
    <property type="entry name" value="MEMBRANE PROTEIN"/>
    <property type="match status" value="1"/>
</dbReference>
<evidence type="ECO:0000256" key="3">
    <source>
        <dbReference type="ARBA" id="ARBA00022692"/>
    </source>
</evidence>
<dbReference type="GO" id="GO:0005886">
    <property type="term" value="C:plasma membrane"/>
    <property type="evidence" value="ECO:0007669"/>
    <property type="project" value="UniProtKB-SubCell"/>
</dbReference>
<sequence>MSSSDASDASTDRLSKNLKPHWVWAIALGSAVGWGAFVLPSDWMDTAGPVGAMLGLAIGGALMIIVGMSYGFLARIFPVSGGAFAYTLVGFGRRHAYICAWFMTLGYASIVALNASALGLLAKRVVPQVAEQGYLYTIAGWDVYLGEILVATAALLIFAVLNVRGGGNSARLQFYMCVLMIGAVAIILIGVLSSSEGSLENLELAFNPDTVPIAGILSIVAIAPWAFIGFDNIPQTAEEFNFSASKASKLIVWSLIAATVVYVAMILATAAGAPWQEELEKKSVWMTADVISGALGPIGLILLCVAAFMGIATGLNGFYMSSSRVLLAMGRAQMIPPAFARINKKHGTPSVGIWFVLAICLIAPWFGRNALNWIVDMASIGFTFAFTYTCLCAYKMFRWSGQEEDVAESASTTRKLLAGFGVIVAVIFMILLLAPGSPAQLSVPSFIALGVWIMVGLAFYLSRRTHSQSVTDEEVDMAVLGEPRPGWAKLDR</sequence>
<accession>A0A2V1KAQ1</accession>
<evidence type="ECO:0000256" key="2">
    <source>
        <dbReference type="ARBA" id="ARBA00022475"/>
    </source>
</evidence>
<protein>
    <submittedName>
        <fullName evidence="7">Amino acid permease</fullName>
    </submittedName>
</protein>
<feature type="transmembrane region" description="Helical" evidence="6">
    <location>
        <begin position="415"/>
        <end position="435"/>
    </location>
</feature>
<dbReference type="RefSeq" id="WP_109092890.1">
    <property type="nucleotide sequence ID" value="NZ_QETB01000001.1"/>
</dbReference>
<proteinExistence type="predicted"/>
<keyword evidence="8" id="KW-1185">Reference proteome</keyword>
<dbReference type="InterPro" id="IPR050367">
    <property type="entry name" value="APC_superfamily"/>
</dbReference>